<dbReference type="PROSITE" id="PS50110">
    <property type="entry name" value="RESPONSE_REGULATORY"/>
    <property type="match status" value="1"/>
</dbReference>
<protein>
    <submittedName>
        <fullName evidence="4">Two component transcriptional regulator, LytTR family</fullName>
    </submittedName>
</protein>
<accession>A0A1I5VEG6</accession>
<dbReference type="PANTHER" id="PTHR37299">
    <property type="entry name" value="TRANSCRIPTIONAL REGULATOR-RELATED"/>
    <property type="match status" value="1"/>
</dbReference>
<keyword evidence="5" id="KW-1185">Reference proteome</keyword>
<dbReference type="STRING" id="1079859.SAMN04515674_10946"/>
<dbReference type="AlphaFoldDB" id="A0A1I5VEG6"/>
<proteinExistence type="predicted"/>
<organism evidence="4 5">
    <name type="scientific">Pseudarcicella hirudinis</name>
    <dbReference type="NCBI Taxonomy" id="1079859"/>
    <lineage>
        <taxon>Bacteria</taxon>
        <taxon>Pseudomonadati</taxon>
        <taxon>Bacteroidota</taxon>
        <taxon>Cytophagia</taxon>
        <taxon>Cytophagales</taxon>
        <taxon>Flectobacillaceae</taxon>
        <taxon>Pseudarcicella</taxon>
    </lineage>
</organism>
<dbReference type="PANTHER" id="PTHR37299:SF1">
    <property type="entry name" value="STAGE 0 SPORULATION PROTEIN A HOMOLOG"/>
    <property type="match status" value="1"/>
</dbReference>
<evidence type="ECO:0000259" key="3">
    <source>
        <dbReference type="PROSITE" id="PS50930"/>
    </source>
</evidence>
<dbReference type="InterPro" id="IPR046947">
    <property type="entry name" value="LytR-like"/>
</dbReference>
<dbReference type="GO" id="GO:0000156">
    <property type="term" value="F:phosphorelay response regulator activity"/>
    <property type="evidence" value="ECO:0007669"/>
    <property type="project" value="InterPro"/>
</dbReference>
<dbReference type="Pfam" id="PF00072">
    <property type="entry name" value="Response_reg"/>
    <property type="match status" value="1"/>
</dbReference>
<evidence type="ECO:0000256" key="1">
    <source>
        <dbReference type="PROSITE-ProRule" id="PRU00169"/>
    </source>
</evidence>
<dbReference type="Proteomes" id="UP000199306">
    <property type="component" value="Unassembled WGS sequence"/>
</dbReference>
<dbReference type="Gene3D" id="2.40.50.1020">
    <property type="entry name" value="LytTr DNA-binding domain"/>
    <property type="match status" value="1"/>
</dbReference>
<dbReference type="Pfam" id="PF04397">
    <property type="entry name" value="LytTR"/>
    <property type="match status" value="1"/>
</dbReference>
<dbReference type="InterPro" id="IPR011006">
    <property type="entry name" value="CheY-like_superfamily"/>
</dbReference>
<dbReference type="PROSITE" id="PS50930">
    <property type="entry name" value="HTH_LYTTR"/>
    <property type="match status" value="1"/>
</dbReference>
<dbReference type="EMBL" id="FOXH01000009">
    <property type="protein sequence ID" value="SFQ05376.1"/>
    <property type="molecule type" value="Genomic_DNA"/>
</dbReference>
<reference evidence="4 5" key="1">
    <citation type="submission" date="2016-10" db="EMBL/GenBank/DDBJ databases">
        <authorList>
            <person name="de Groot N.N."/>
        </authorList>
    </citation>
    <scope>NUCLEOTIDE SEQUENCE [LARGE SCALE GENOMIC DNA]</scope>
    <source>
        <strain evidence="5">E92,LMG 26720,CCM 7988</strain>
    </source>
</reference>
<evidence type="ECO:0000259" key="2">
    <source>
        <dbReference type="PROSITE" id="PS50110"/>
    </source>
</evidence>
<feature type="domain" description="HTH LytTR-type" evidence="3">
    <location>
        <begin position="137"/>
        <end position="243"/>
    </location>
</feature>
<evidence type="ECO:0000313" key="5">
    <source>
        <dbReference type="Proteomes" id="UP000199306"/>
    </source>
</evidence>
<sequence length="244" mass="27733">MRTLIINEEPAVHNILKLFLSTCKDVVLLGECSSLAEAKVMIKNTQPDLLFLSINIGDKTGFELLEEFPDSAFKIIFIIDNEQDVLKIQETEALEYLLKPISQAKFTLAIEKARLQPANLVKHPTSTKDFENRLLKITFRSRTGLHIIPLNELLYCEADGGYTTFYLKDGSKLVSSKPLKEYATILPGELFIRIHQSYIINIDYVVLFSNRNTVILKTAKNGSGKEIPVSIRRKEELLKILESY</sequence>
<dbReference type="GO" id="GO:0003677">
    <property type="term" value="F:DNA binding"/>
    <property type="evidence" value="ECO:0007669"/>
    <property type="project" value="InterPro"/>
</dbReference>
<dbReference type="InterPro" id="IPR001789">
    <property type="entry name" value="Sig_transdc_resp-reg_receiver"/>
</dbReference>
<dbReference type="InterPro" id="IPR007492">
    <property type="entry name" value="LytTR_DNA-bd_dom"/>
</dbReference>
<dbReference type="RefSeq" id="WP_092018080.1">
    <property type="nucleotide sequence ID" value="NZ_FOXH01000009.1"/>
</dbReference>
<dbReference type="SMART" id="SM00448">
    <property type="entry name" value="REC"/>
    <property type="match status" value="1"/>
</dbReference>
<dbReference type="SUPFAM" id="SSF52172">
    <property type="entry name" value="CheY-like"/>
    <property type="match status" value="1"/>
</dbReference>
<dbReference type="Gene3D" id="3.40.50.2300">
    <property type="match status" value="1"/>
</dbReference>
<feature type="domain" description="Response regulatory" evidence="2">
    <location>
        <begin position="2"/>
        <end position="114"/>
    </location>
</feature>
<dbReference type="SMART" id="SM00850">
    <property type="entry name" value="LytTR"/>
    <property type="match status" value="1"/>
</dbReference>
<gene>
    <name evidence="4" type="ORF">SAMN04515674_10946</name>
</gene>
<dbReference type="OrthoDB" id="1646880at2"/>
<name>A0A1I5VEG6_9BACT</name>
<evidence type="ECO:0000313" key="4">
    <source>
        <dbReference type="EMBL" id="SFQ05376.1"/>
    </source>
</evidence>
<comment type="caution">
    <text evidence="1">Lacks conserved residue(s) required for the propagation of feature annotation.</text>
</comment>